<proteinExistence type="predicted"/>
<dbReference type="InterPro" id="IPR056921">
    <property type="entry name" value="TARBP1_dom"/>
</dbReference>
<dbReference type="GO" id="GO:0030488">
    <property type="term" value="P:tRNA methylation"/>
    <property type="evidence" value="ECO:0007669"/>
    <property type="project" value="InterPro"/>
</dbReference>
<dbReference type="GO" id="GO:0003723">
    <property type="term" value="F:RNA binding"/>
    <property type="evidence" value="ECO:0007669"/>
    <property type="project" value="UniProtKB-KW"/>
</dbReference>
<dbReference type="STRING" id="670386.D3AYG8"/>
<keyword evidence="4" id="KW-0694">RNA-binding</keyword>
<dbReference type="InterPro" id="IPR029028">
    <property type="entry name" value="Alpha/beta_knot_MTases"/>
</dbReference>
<dbReference type="FunCoup" id="D3AYG8">
    <property type="interactions" value="83"/>
</dbReference>
<keyword evidence="3" id="KW-0949">S-adenosyl-L-methionine</keyword>
<dbReference type="GeneID" id="31356758"/>
<evidence type="ECO:0000256" key="2">
    <source>
        <dbReference type="ARBA" id="ARBA00022679"/>
    </source>
</evidence>
<dbReference type="Pfam" id="PF25050">
    <property type="entry name" value="TARBP1"/>
    <property type="match status" value="1"/>
</dbReference>
<evidence type="ECO:0000256" key="7">
    <source>
        <dbReference type="ARBA" id="ARBA00093361"/>
    </source>
</evidence>
<dbReference type="Pfam" id="PF00588">
    <property type="entry name" value="SpoU_methylase"/>
    <property type="match status" value="1"/>
</dbReference>
<sequence length="1614" mass="184806">MGDTDIYISNSNSFILNQLNRFSDSIAEQYSQQKIIDIASVDLIFISFIESLFSASLFTTTTATHQNETLRNYINQIEQSILSTFKQYNNNNNNINNELQVKQSFYLQLLLHSLDSLVKRLTSSQTDNNSNKQLSSNVIDIYITVLAQLNSGVASSSQSIIVLISNLLSNTLLRVSDDEFTGSLIRQLQQSLISLTTSNEHNDHHYHLDQQQQQQQSSETTTTTTKVTANNIKNSNILYTILSSLIDSQLNQNNQTTSSLSIRKFVDVVYEQQLLTPLLMSDNVEQRQSLIVTLLPSLLRCSSVAQCQSLVSTVMKMFTIAEHEIKSDAFKILARQYDTFFSSSIVDLTYSPDFWRYLIQGFIDADPLIRKRSNYLLKKTIKRSIDETQNTCVDAPNRCWSEYFRWSAEESEQLQKQWDTFFLINETLDEFNVHLIAPVWREIDSLIVHQSPLHFAWLDILFQRVMLHENPAVIKAQVLEILNSTQYIPKLPMEFIFGTLIRAITNTILYRGITEDRIHPSIQYFLETYYNSLSTDLQSVFLSKLLNVISSTEYFSAFTMSILSFISKSNTNRNNLQLCFLNDKNIDQLLNLLEITRRMNHLHRSKIYKYTIEILVTLSIKDDLSFSNVTKVLYSIPMQIHTVPECNESIGKWLNTGFSSVNHNGSWLSDNIVKEIELNCKDGSLDVLSYGDSFVAMKSRCYMLSRMLIYTSSERFDSIIKNNIINHIQLNNNNNEPLNYQTINNLLLLATVLSNSLSTKQSNNIKTLLQSNDIDFANNLIRYIINHDILSNNNSISNNIVKLEFGDSLATIVSFIVDIVDQTLLNQYIEKLESFRPTNSKLWSDQIKTINMFQSLYGLFGKIHQLYSFEHLQKIITIYLPITLLRPQDNSEDTGLNASSWGTTLAYFMKIKWKCIRNILSILQDSGKLKNLEDSNELLEVVIDAISGSNRFSIKAILDCAQILLVFAKNDENGDFNLDVVERIVSSAYASANDTHFTSMAAFIQLTFSPALLSHLPTSEETSHHYILKKYFKLVLNLSESIMGLMNLLLLKCSPVWIEQPEISLYYIDEIYQSIIFGPIRKDDEWENNEKTSTQFYDPMIGYSTFVLDMGIEATYENEVDEIRFGVGAIPLKDVFGRAVVATFIKKMATLSTVENSNKSKYLEFTNTLANHLIDINLTKEFTKKIEHLINTQPHRKRIRIWQILCLLAPYMVPTSMKEIGKKLTDIIFTYNLPSTRRYINIFTINLVTRFQSLVSSHFIPKIMALCSSHHLSVRNAAIGMVIKIINSKHLVGKLDQSVLDYLKHLEWYIHNNTQTSKSLERHVAHLSLNDEGLKSSCDFTNLFYDIPSLEKLSSSEISAPGIFEFLVDHIVQHSPLTAQLRHFLLLKSRVESTATTTTTESTSQDEEDDEEGKESKIDGDDYIESSGANQVVGYQKKILPWNDVEDETRYNIMARTRQQLIIVATFVDKIPNLAGLARTSEIFNVESLVVSKKKVANDPMFQQISVSAERWLPMTEVEEHQLREYLLSKKQEGYTLLGVEQTSTSSQLNEYKFPEKAVLLLGKEKEGIPTEYINLLDKCIEIPQLGIIRSLNVHVSGSILMWEYTKQMINNKK</sequence>
<dbReference type="InterPro" id="IPR045330">
    <property type="entry name" value="TRM3/TARBP1"/>
</dbReference>
<dbReference type="FunFam" id="3.40.1280.10:FF:000010">
    <property type="entry name" value="probable methyltransferase TARBP1"/>
    <property type="match status" value="1"/>
</dbReference>
<evidence type="ECO:0000256" key="10">
    <source>
        <dbReference type="ARBA" id="ARBA00093656"/>
    </source>
</evidence>
<dbReference type="InterPro" id="IPR029026">
    <property type="entry name" value="tRNA_m1G_MTases_N"/>
</dbReference>
<dbReference type="PANTHER" id="PTHR12029">
    <property type="entry name" value="RNA METHYLTRANSFERASE"/>
    <property type="match status" value="1"/>
</dbReference>
<evidence type="ECO:0000313" key="15">
    <source>
        <dbReference type="Proteomes" id="UP000001396"/>
    </source>
</evidence>
<dbReference type="PANTHER" id="PTHR12029:SF11">
    <property type="entry name" value="METHYLTRANSFERASE TARBP1-RELATED"/>
    <property type="match status" value="1"/>
</dbReference>
<gene>
    <name evidence="14" type="ORF">PPL_01228</name>
</gene>
<reference evidence="14 15" key="1">
    <citation type="journal article" date="2011" name="Genome Res.">
        <title>Phylogeny-wide analysis of social amoeba genomes highlights ancient origins for complex intercellular communication.</title>
        <authorList>
            <person name="Heidel A.J."/>
            <person name="Lawal H.M."/>
            <person name="Felder M."/>
            <person name="Schilde C."/>
            <person name="Helps N.R."/>
            <person name="Tunggal B."/>
            <person name="Rivero F."/>
            <person name="John U."/>
            <person name="Schleicher M."/>
            <person name="Eichinger L."/>
            <person name="Platzer M."/>
            <person name="Noegel A.A."/>
            <person name="Schaap P."/>
            <person name="Gloeckner G."/>
        </authorList>
    </citation>
    <scope>NUCLEOTIDE SEQUENCE [LARGE SCALE GENOMIC DNA]</scope>
    <source>
        <strain evidence="15">ATCC 26659 / Pp 5 / PN500</strain>
    </source>
</reference>
<protein>
    <recommendedName>
        <fullName evidence="9">tRNA (guanosine(18)-2'-O)-methyltransferase TARBP1</fullName>
        <ecNumber evidence="8">2.1.1.34</ecNumber>
    </recommendedName>
    <alternativeName>
        <fullName evidence="10">TAR RNA-binding protein 1</fullName>
    </alternativeName>
</protein>
<dbReference type="SUPFAM" id="SSF75217">
    <property type="entry name" value="alpha/beta knot"/>
    <property type="match status" value="1"/>
</dbReference>
<comment type="catalytic activity">
    <reaction evidence="6">
        <text>guanosine(18) in tRNA + S-adenosyl-L-methionine = 2'-O-methylguanosine(18) in tRNA + S-adenosyl-L-homocysteine + H(+)</text>
        <dbReference type="Rhea" id="RHEA:20077"/>
        <dbReference type="Rhea" id="RHEA-COMP:10190"/>
        <dbReference type="Rhea" id="RHEA-COMP:10192"/>
        <dbReference type="ChEBI" id="CHEBI:15378"/>
        <dbReference type="ChEBI" id="CHEBI:57856"/>
        <dbReference type="ChEBI" id="CHEBI:59789"/>
        <dbReference type="ChEBI" id="CHEBI:74269"/>
        <dbReference type="ChEBI" id="CHEBI:74445"/>
        <dbReference type="EC" id="2.1.1.34"/>
    </reaction>
    <physiologicalReaction direction="left-to-right" evidence="6">
        <dbReference type="Rhea" id="RHEA:20078"/>
    </physiologicalReaction>
</comment>
<evidence type="ECO:0000256" key="9">
    <source>
        <dbReference type="ARBA" id="ARBA00093636"/>
    </source>
</evidence>
<dbReference type="InterPro" id="IPR044748">
    <property type="entry name" value="Trm3/TARBP1_C"/>
</dbReference>
<name>D3AYG8_HETP5</name>
<evidence type="ECO:0000259" key="13">
    <source>
        <dbReference type="Pfam" id="PF25050"/>
    </source>
</evidence>
<feature type="domain" description="tRNA/rRNA methyltransferase SpoU type" evidence="12">
    <location>
        <begin position="1461"/>
        <end position="1603"/>
    </location>
</feature>
<dbReference type="GO" id="GO:0141100">
    <property type="term" value="F:tRNA (guanine(18)-2'-O)-methyltransferase activity"/>
    <property type="evidence" value="ECO:0007669"/>
    <property type="project" value="UniProtKB-EC"/>
</dbReference>
<dbReference type="CDD" id="cd18091">
    <property type="entry name" value="SpoU-like_TRM3-like"/>
    <property type="match status" value="1"/>
</dbReference>
<feature type="region of interest" description="Disordered" evidence="11">
    <location>
        <begin position="1395"/>
        <end position="1425"/>
    </location>
</feature>
<accession>D3AYG8</accession>
<dbReference type="EMBL" id="ADBJ01000004">
    <property type="protein sequence ID" value="EFA85995.1"/>
    <property type="molecule type" value="Genomic_DNA"/>
</dbReference>
<dbReference type="InterPro" id="IPR001537">
    <property type="entry name" value="SpoU_MeTrfase"/>
</dbReference>
<organism evidence="14 15">
    <name type="scientific">Heterostelium pallidum (strain ATCC 26659 / Pp 5 / PN500)</name>
    <name type="common">Cellular slime mold</name>
    <name type="synonym">Polysphondylium pallidum</name>
    <dbReference type="NCBI Taxonomy" id="670386"/>
    <lineage>
        <taxon>Eukaryota</taxon>
        <taxon>Amoebozoa</taxon>
        <taxon>Evosea</taxon>
        <taxon>Eumycetozoa</taxon>
        <taxon>Dictyostelia</taxon>
        <taxon>Acytosteliales</taxon>
        <taxon>Acytosteliaceae</taxon>
        <taxon>Heterostelium</taxon>
    </lineage>
</organism>
<dbReference type="InParanoid" id="D3AYG8"/>
<evidence type="ECO:0000256" key="6">
    <source>
        <dbReference type="ARBA" id="ARBA00093266"/>
    </source>
</evidence>
<evidence type="ECO:0000256" key="4">
    <source>
        <dbReference type="ARBA" id="ARBA00022884"/>
    </source>
</evidence>
<dbReference type="OMA" id="DKCIEIP"/>
<evidence type="ECO:0000259" key="12">
    <source>
        <dbReference type="Pfam" id="PF00588"/>
    </source>
</evidence>
<comment type="caution">
    <text evidence="14">The sequence shown here is derived from an EMBL/GenBank/DDBJ whole genome shotgun (WGS) entry which is preliminary data.</text>
</comment>
<comment type="function">
    <text evidence="7">S-adenosyl-L-methionine-dependent 2'-O-ribose methyltransferase that catalyzes the formation of 2'-O-methylguanosine at position 18 (Gm18) in a subset of tRNA. Selectively mediates Gm18 methylation of tRNAGln-TTG/CTG and tRNASer-TGA/GCT. Gm18 modification can enhance the stability of modified tRNAs.</text>
</comment>
<keyword evidence="1" id="KW-0489">Methyltransferase</keyword>
<dbReference type="RefSeq" id="XP_020438101.1">
    <property type="nucleotide sequence ID" value="XM_020572243.1"/>
</dbReference>
<evidence type="ECO:0000256" key="11">
    <source>
        <dbReference type="SAM" id="MobiDB-lite"/>
    </source>
</evidence>
<evidence type="ECO:0000256" key="8">
    <source>
        <dbReference type="ARBA" id="ARBA00093594"/>
    </source>
</evidence>
<dbReference type="Gene3D" id="3.40.1280.10">
    <property type="match status" value="1"/>
</dbReference>
<keyword evidence="15" id="KW-1185">Reference proteome</keyword>
<evidence type="ECO:0000256" key="5">
    <source>
        <dbReference type="ARBA" id="ARBA00022990"/>
    </source>
</evidence>
<evidence type="ECO:0000313" key="14">
    <source>
        <dbReference type="EMBL" id="EFA85995.1"/>
    </source>
</evidence>
<dbReference type="Proteomes" id="UP000001396">
    <property type="component" value="Unassembled WGS sequence"/>
</dbReference>
<feature type="compositionally biased region" description="Acidic residues" evidence="11">
    <location>
        <begin position="1404"/>
        <end position="1413"/>
    </location>
</feature>
<evidence type="ECO:0000256" key="3">
    <source>
        <dbReference type="ARBA" id="ARBA00022691"/>
    </source>
</evidence>
<feature type="domain" description="TARBP1" evidence="13">
    <location>
        <begin position="369"/>
        <end position="449"/>
    </location>
</feature>
<keyword evidence="5" id="KW-0007">Acetylation</keyword>
<evidence type="ECO:0000256" key="1">
    <source>
        <dbReference type="ARBA" id="ARBA00022603"/>
    </source>
</evidence>
<keyword evidence="2" id="KW-0808">Transferase</keyword>
<dbReference type="EC" id="2.1.1.34" evidence="8"/>